<dbReference type="InterPro" id="IPR016181">
    <property type="entry name" value="Acyl_CoA_acyltransferase"/>
</dbReference>
<evidence type="ECO:0000313" key="3">
    <source>
        <dbReference type="Proteomes" id="UP001465976"/>
    </source>
</evidence>
<comment type="caution">
    <text evidence="2">The sequence shown here is derived from an EMBL/GenBank/DDBJ whole genome shotgun (WGS) entry which is preliminary data.</text>
</comment>
<dbReference type="PANTHER" id="PTHR42791:SF1">
    <property type="entry name" value="N-ACETYLTRANSFERASE DOMAIN-CONTAINING PROTEIN"/>
    <property type="match status" value="1"/>
</dbReference>
<evidence type="ECO:0000259" key="1">
    <source>
        <dbReference type="PROSITE" id="PS51186"/>
    </source>
</evidence>
<reference evidence="2 3" key="1">
    <citation type="submission" date="2024-02" db="EMBL/GenBank/DDBJ databases">
        <title>A draft genome for the cacao thread blight pathogen Marasmius crinis-equi.</title>
        <authorList>
            <person name="Cohen S.P."/>
            <person name="Baruah I.K."/>
            <person name="Amoako-Attah I."/>
            <person name="Bukari Y."/>
            <person name="Meinhardt L.W."/>
            <person name="Bailey B.A."/>
        </authorList>
    </citation>
    <scope>NUCLEOTIDE SEQUENCE [LARGE SCALE GENOMIC DNA]</scope>
    <source>
        <strain evidence="2 3">GH-76</strain>
    </source>
</reference>
<dbReference type="Gene3D" id="3.40.630.30">
    <property type="match status" value="1"/>
</dbReference>
<dbReference type="Proteomes" id="UP001465976">
    <property type="component" value="Unassembled WGS sequence"/>
</dbReference>
<dbReference type="CDD" id="cd04301">
    <property type="entry name" value="NAT_SF"/>
    <property type="match status" value="1"/>
</dbReference>
<feature type="domain" description="N-acetyltransferase" evidence="1">
    <location>
        <begin position="10"/>
        <end position="159"/>
    </location>
</feature>
<accession>A0ABR3FWM2</accession>
<evidence type="ECO:0000313" key="2">
    <source>
        <dbReference type="EMBL" id="KAL0579921.1"/>
    </source>
</evidence>
<proteinExistence type="predicted"/>
<sequence>MARDALLAGQIMVAETPEDGILGAGFYFGPGQVMLGSEKQREQGFNQLIRSVNEDARRWFTGYFLEEMLRGSVEGVYGPGVERDHYHIPYGGVLPNHKGKGVGKALIQHVEEKAKSEGLDVVLETFTPGNVAIYEKLGYKVEGIAYLEHPAVPESMKLWCFRKRLNTKARARL</sequence>
<dbReference type="InterPro" id="IPR000182">
    <property type="entry name" value="GNAT_dom"/>
</dbReference>
<dbReference type="Pfam" id="PF00583">
    <property type="entry name" value="Acetyltransf_1"/>
    <property type="match status" value="1"/>
</dbReference>
<keyword evidence="3" id="KW-1185">Reference proteome</keyword>
<organism evidence="2 3">
    <name type="scientific">Marasmius crinis-equi</name>
    <dbReference type="NCBI Taxonomy" id="585013"/>
    <lineage>
        <taxon>Eukaryota</taxon>
        <taxon>Fungi</taxon>
        <taxon>Dikarya</taxon>
        <taxon>Basidiomycota</taxon>
        <taxon>Agaricomycotina</taxon>
        <taxon>Agaricomycetes</taxon>
        <taxon>Agaricomycetidae</taxon>
        <taxon>Agaricales</taxon>
        <taxon>Marasmiineae</taxon>
        <taxon>Marasmiaceae</taxon>
        <taxon>Marasmius</taxon>
    </lineage>
</organism>
<protein>
    <recommendedName>
        <fullName evidence="1">N-acetyltransferase domain-containing protein</fullName>
    </recommendedName>
</protein>
<dbReference type="PANTHER" id="PTHR42791">
    <property type="entry name" value="GNAT FAMILY ACETYLTRANSFERASE"/>
    <property type="match status" value="1"/>
</dbReference>
<dbReference type="SUPFAM" id="SSF55729">
    <property type="entry name" value="Acyl-CoA N-acyltransferases (Nat)"/>
    <property type="match status" value="1"/>
</dbReference>
<dbReference type="PROSITE" id="PS51186">
    <property type="entry name" value="GNAT"/>
    <property type="match status" value="1"/>
</dbReference>
<name>A0ABR3FWM2_9AGAR</name>
<gene>
    <name evidence="2" type="ORF">V5O48_002092</name>
</gene>
<dbReference type="InterPro" id="IPR052523">
    <property type="entry name" value="Trichothecene_AcTrans"/>
</dbReference>
<dbReference type="EMBL" id="JBAHYK010000044">
    <property type="protein sequence ID" value="KAL0579921.1"/>
    <property type="molecule type" value="Genomic_DNA"/>
</dbReference>